<accession>A0A380MUD8</accession>
<protein>
    <submittedName>
        <fullName evidence="6">McHr</fullName>
    </submittedName>
</protein>
<name>A0A380MUD8_9GAMM</name>
<dbReference type="OrthoDB" id="1122424at2"/>
<dbReference type="SUPFAM" id="SSF47188">
    <property type="entry name" value="Hemerythrin-like"/>
    <property type="match status" value="1"/>
</dbReference>
<keyword evidence="4" id="KW-0408">Iron</keyword>
<dbReference type="EMBL" id="UHIC01000001">
    <property type="protein sequence ID" value="SUO95794.1"/>
    <property type="molecule type" value="Genomic_DNA"/>
</dbReference>
<organism evidence="6 7">
    <name type="scientific">Suttonella ornithocola</name>
    <dbReference type="NCBI Taxonomy" id="279832"/>
    <lineage>
        <taxon>Bacteria</taxon>
        <taxon>Pseudomonadati</taxon>
        <taxon>Pseudomonadota</taxon>
        <taxon>Gammaproteobacteria</taxon>
        <taxon>Cardiobacteriales</taxon>
        <taxon>Cardiobacteriaceae</taxon>
        <taxon>Suttonella</taxon>
    </lineage>
</organism>
<evidence type="ECO:0000256" key="1">
    <source>
        <dbReference type="ARBA" id="ARBA00010587"/>
    </source>
</evidence>
<dbReference type="Proteomes" id="UP000254601">
    <property type="component" value="Unassembled WGS sequence"/>
</dbReference>
<evidence type="ECO:0000256" key="4">
    <source>
        <dbReference type="ARBA" id="ARBA00023004"/>
    </source>
</evidence>
<dbReference type="InterPro" id="IPR016131">
    <property type="entry name" value="Haemerythrin_Fe_BS"/>
</dbReference>
<keyword evidence="2" id="KW-0561">Oxygen transport</keyword>
<dbReference type="RefSeq" id="WP_072576623.1">
    <property type="nucleotide sequence ID" value="NZ_LWHB01000087.1"/>
</dbReference>
<dbReference type="GO" id="GO:0046872">
    <property type="term" value="F:metal ion binding"/>
    <property type="evidence" value="ECO:0007669"/>
    <property type="project" value="UniProtKB-KW"/>
</dbReference>
<dbReference type="InterPro" id="IPR035938">
    <property type="entry name" value="Hemerythrin-like_sf"/>
</dbReference>
<dbReference type="Gene3D" id="1.20.120.50">
    <property type="entry name" value="Hemerythrin-like"/>
    <property type="match status" value="1"/>
</dbReference>
<dbReference type="InterPro" id="IPR012827">
    <property type="entry name" value="Hemerythrin_metal-bd"/>
</dbReference>
<evidence type="ECO:0000259" key="5">
    <source>
        <dbReference type="Pfam" id="PF01814"/>
    </source>
</evidence>
<dbReference type="CDD" id="cd12107">
    <property type="entry name" value="Hemerythrin"/>
    <property type="match status" value="1"/>
</dbReference>
<dbReference type="PROSITE" id="PS00550">
    <property type="entry name" value="HEMERYTHRINS"/>
    <property type="match status" value="1"/>
</dbReference>
<gene>
    <name evidence="6" type="ORF">NCTC13337_01587</name>
</gene>
<dbReference type="NCBIfam" id="TIGR02481">
    <property type="entry name" value="hemeryth_dom"/>
    <property type="match status" value="1"/>
</dbReference>
<evidence type="ECO:0000313" key="7">
    <source>
        <dbReference type="Proteomes" id="UP000254601"/>
    </source>
</evidence>
<evidence type="ECO:0000256" key="2">
    <source>
        <dbReference type="ARBA" id="ARBA00022621"/>
    </source>
</evidence>
<dbReference type="GO" id="GO:0005344">
    <property type="term" value="F:oxygen carrier activity"/>
    <property type="evidence" value="ECO:0007669"/>
    <property type="project" value="UniProtKB-KW"/>
</dbReference>
<dbReference type="Pfam" id="PF01814">
    <property type="entry name" value="Hemerythrin"/>
    <property type="match status" value="1"/>
</dbReference>
<comment type="similarity">
    <text evidence="1">Belongs to the hemerythrin family.</text>
</comment>
<keyword evidence="3" id="KW-0479">Metal-binding</keyword>
<sequence length="153" mass="18157">MTSVKITRDFIEWDNDLLSVKVEDIDHQHQQLIDIINQLCKAILTRTAPQEIPEILENLEMYTVAHFSTEEALMRIFGYQEYEKHKLQHDELVSQLQSVRLKLAQGEHHVNSDLLLYLKDWLVQHIMRSDKQLGSFLEKQGIGKNKPWYKRIF</sequence>
<proteinExistence type="inferred from homology"/>
<dbReference type="InterPro" id="IPR012312">
    <property type="entry name" value="Hemerythrin-like"/>
</dbReference>
<evidence type="ECO:0000256" key="3">
    <source>
        <dbReference type="ARBA" id="ARBA00022723"/>
    </source>
</evidence>
<dbReference type="InterPro" id="IPR050669">
    <property type="entry name" value="Hemerythrin"/>
</dbReference>
<feature type="domain" description="Hemerythrin-like" evidence="5">
    <location>
        <begin position="22"/>
        <end position="134"/>
    </location>
</feature>
<dbReference type="NCBIfam" id="NF033749">
    <property type="entry name" value="bact_hemeryth"/>
    <property type="match status" value="1"/>
</dbReference>
<reference evidence="6 7" key="1">
    <citation type="submission" date="2018-06" db="EMBL/GenBank/DDBJ databases">
        <authorList>
            <consortium name="Pathogen Informatics"/>
            <person name="Doyle S."/>
        </authorList>
    </citation>
    <scope>NUCLEOTIDE SEQUENCE [LARGE SCALE GENOMIC DNA]</scope>
    <source>
        <strain evidence="6 7">NCTC13337</strain>
    </source>
</reference>
<evidence type="ECO:0000313" key="6">
    <source>
        <dbReference type="EMBL" id="SUO95794.1"/>
    </source>
</evidence>
<dbReference type="AlphaFoldDB" id="A0A380MUD8"/>
<keyword evidence="2" id="KW-0813">Transport</keyword>
<keyword evidence="7" id="KW-1185">Reference proteome</keyword>
<dbReference type="PANTHER" id="PTHR37164">
    <property type="entry name" value="BACTERIOHEMERYTHRIN"/>
    <property type="match status" value="1"/>
</dbReference>
<dbReference type="PANTHER" id="PTHR37164:SF1">
    <property type="entry name" value="BACTERIOHEMERYTHRIN"/>
    <property type="match status" value="1"/>
</dbReference>